<name>A0A8S5N443_9CAUD</name>
<organism evidence="2">
    <name type="scientific">Podoviridae sp. ctiJY10</name>
    <dbReference type="NCBI Taxonomy" id="2826572"/>
    <lineage>
        <taxon>Viruses</taxon>
        <taxon>Duplodnaviria</taxon>
        <taxon>Heunggongvirae</taxon>
        <taxon>Uroviricota</taxon>
        <taxon>Caudoviricetes</taxon>
    </lineage>
</organism>
<evidence type="ECO:0000256" key="1">
    <source>
        <dbReference type="SAM" id="MobiDB-lite"/>
    </source>
</evidence>
<feature type="region of interest" description="Disordered" evidence="1">
    <location>
        <begin position="74"/>
        <end position="95"/>
    </location>
</feature>
<dbReference type="EMBL" id="BK015060">
    <property type="protein sequence ID" value="DAD89382.1"/>
    <property type="molecule type" value="Genomic_DNA"/>
</dbReference>
<evidence type="ECO:0000313" key="2">
    <source>
        <dbReference type="EMBL" id="DAD89382.1"/>
    </source>
</evidence>
<protein>
    <submittedName>
        <fullName evidence="2">Uncharacterized protein</fullName>
    </submittedName>
</protein>
<sequence length="95" mass="10518">MYTGYIVKAGETCKDKRIAKGIKNFKYDNETVICVGKDGYITEINTLRTAKSIVGEQASPEAYLAAYLEKLNNPVEETSKEETSSDEGETQMSPL</sequence>
<proteinExistence type="predicted"/>
<accession>A0A8S5N443</accession>
<reference evidence="2" key="1">
    <citation type="journal article" date="2021" name="Proc. Natl. Acad. Sci. U.S.A.">
        <title>A Catalog of Tens of Thousands of Viruses from Human Metagenomes Reveals Hidden Associations with Chronic Diseases.</title>
        <authorList>
            <person name="Tisza M.J."/>
            <person name="Buck C.B."/>
        </authorList>
    </citation>
    <scope>NUCLEOTIDE SEQUENCE</scope>
    <source>
        <strain evidence="2">CtiJY10</strain>
    </source>
</reference>